<reference evidence="2 3" key="1">
    <citation type="journal article" date="2014" name="Agronomy (Basel)">
        <title>A Draft Genome Sequence for Ensete ventricosum, the Drought-Tolerant Tree Against Hunger.</title>
        <authorList>
            <person name="Harrison J."/>
            <person name="Moore K.A."/>
            <person name="Paszkiewicz K."/>
            <person name="Jones T."/>
            <person name="Grant M."/>
            <person name="Ambacheew D."/>
            <person name="Muzemil S."/>
            <person name="Studholme D.J."/>
        </authorList>
    </citation>
    <scope>NUCLEOTIDE SEQUENCE [LARGE SCALE GENOMIC DNA]</scope>
</reference>
<accession>A0A427A5V8</accession>
<proteinExistence type="predicted"/>
<organism evidence="2 3">
    <name type="scientific">Ensete ventricosum</name>
    <name type="common">Abyssinian banana</name>
    <name type="synonym">Musa ensete</name>
    <dbReference type="NCBI Taxonomy" id="4639"/>
    <lineage>
        <taxon>Eukaryota</taxon>
        <taxon>Viridiplantae</taxon>
        <taxon>Streptophyta</taxon>
        <taxon>Embryophyta</taxon>
        <taxon>Tracheophyta</taxon>
        <taxon>Spermatophyta</taxon>
        <taxon>Magnoliopsida</taxon>
        <taxon>Liliopsida</taxon>
        <taxon>Zingiberales</taxon>
        <taxon>Musaceae</taxon>
        <taxon>Ensete</taxon>
    </lineage>
</organism>
<gene>
    <name evidence="2" type="ORF">B296_00011857</name>
</gene>
<dbReference type="EMBL" id="AMZH03003682">
    <property type="protein sequence ID" value="RRT71538.1"/>
    <property type="molecule type" value="Genomic_DNA"/>
</dbReference>
<comment type="caution">
    <text evidence="2">The sequence shown here is derived from an EMBL/GenBank/DDBJ whole genome shotgun (WGS) entry which is preliminary data.</text>
</comment>
<dbReference type="AlphaFoldDB" id="A0A427A5V8"/>
<evidence type="ECO:0000313" key="2">
    <source>
        <dbReference type="EMBL" id="RRT71538.1"/>
    </source>
</evidence>
<name>A0A427A5V8_ENSVE</name>
<dbReference type="Proteomes" id="UP000287651">
    <property type="component" value="Unassembled WGS sequence"/>
</dbReference>
<feature type="compositionally biased region" description="Polar residues" evidence="1">
    <location>
        <begin position="107"/>
        <end position="118"/>
    </location>
</feature>
<protein>
    <submittedName>
        <fullName evidence="2">Uncharacterized protein</fullName>
    </submittedName>
</protein>
<evidence type="ECO:0000256" key="1">
    <source>
        <dbReference type="SAM" id="MobiDB-lite"/>
    </source>
</evidence>
<sequence length="118" mass="12726">MEKFKLGFRSLASDIGTNTAAVNSSGFSSSSDQAHVLVPRAPIGYFESPETLVPFRSIVHLILVIDLESGWDPDSGKSVFVRRAIVVGSLPGEEFKGGGSDSARRQCATTKWLSRSRP</sequence>
<feature type="region of interest" description="Disordered" evidence="1">
    <location>
        <begin position="94"/>
        <end position="118"/>
    </location>
</feature>
<evidence type="ECO:0000313" key="3">
    <source>
        <dbReference type="Proteomes" id="UP000287651"/>
    </source>
</evidence>